<gene>
    <name evidence="2" type="ORF">TPSB3V08_LOCUS9129</name>
</gene>
<reference evidence="2" key="1">
    <citation type="submission" date="2020-11" db="EMBL/GenBank/DDBJ databases">
        <authorList>
            <person name="Tran Van P."/>
        </authorList>
    </citation>
    <scope>NUCLEOTIDE SEQUENCE</scope>
</reference>
<proteinExistence type="predicted"/>
<protein>
    <recommendedName>
        <fullName evidence="1">BRCT domain-containing protein</fullName>
    </recommendedName>
</protein>
<evidence type="ECO:0000313" key="2">
    <source>
        <dbReference type="EMBL" id="CAD7413599.1"/>
    </source>
</evidence>
<feature type="domain" description="BRCT" evidence="1">
    <location>
        <begin position="52"/>
        <end position="63"/>
    </location>
</feature>
<dbReference type="EMBL" id="OD007026">
    <property type="protein sequence ID" value="CAD7413599.1"/>
    <property type="molecule type" value="Genomic_DNA"/>
</dbReference>
<dbReference type="InterPro" id="IPR001357">
    <property type="entry name" value="BRCT_dom"/>
</dbReference>
<organism evidence="2">
    <name type="scientific">Timema poppense</name>
    <name type="common">Walking stick</name>
    <dbReference type="NCBI Taxonomy" id="170557"/>
    <lineage>
        <taxon>Eukaryota</taxon>
        <taxon>Metazoa</taxon>
        <taxon>Ecdysozoa</taxon>
        <taxon>Arthropoda</taxon>
        <taxon>Hexapoda</taxon>
        <taxon>Insecta</taxon>
        <taxon>Pterygota</taxon>
        <taxon>Neoptera</taxon>
        <taxon>Polyneoptera</taxon>
        <taxon>Phasmatodea</taxon>
        <taxon>Timematodea</taxon>
        <taxon>Timematoidea</taxon>
        <taxon>Timematidae</taxon>
        <taxon>Timema</taxon>
    </lineage>
</organism>
<accession>A0A7R9DF44</accession>
<sequence>MIDSRSSRKGRRRADVPTRVEHMSKELLEVTLRKKKECNTKALLIVERLLEETVSKDWLLDCI</sequence>
<dbReference type="PROSITE" id="PS50172">
    <property type="entry name" value="BRCT"/>
    <property type="match status" value="1"/>
</dbReference>
<evidence type="ECO:0000259" key="1">
    <source>
        <dbReference type="PROSITE" id="PS50172"/>
    </source>
</evidence>
<name>A0A7R9DF44_TIMPO</name>
<dbReference type="AlphaFoldDB" id="A0A7R9DF44"/>